<dbReference type="InterPro" id="IPR035979">
    <property type="entry name" value="RBD_domain_sf"/>
</dbReference>
<dbReference type="EMBL" id="PKSL01000117">
    <property type="protein sequence ID" value="POW04016.1"/>
    <property type="molecule type" value="Genomic_DNA"/>
</dbReference>
<dbReference type="Proteomes" id="UP000239156">
    <property type="component" value="Unassembled WGS sequence"/>
</dbReference>
<feature type="region of interest" description="Disordered" evidence="3">
    <location>
        <begin position="1"/>
        <end position="22"/>
    </location>
</feature>
<evidence type="ECO:0000256" key="1">
    <source>
        <dbReference type="ARBA" id="ARBA00022884"/>
    </source>
</evidence>
<dbReference type="PROSITE" id="PS50102">
    <property type="entry name" value="RRM"/>
    <property type="match status" value="2"/>
</dbReference>
<dbReference type="Pfam" id="PF00076">
    <property type="entry name" value="RRM_1"/>
    <property type="match status" value="2"/>
</dbReference>
<dbReference type="SUPFAM" id="SSF54928">
    <property type="entry name" value="RNA-binding domain, RBD"/>
    <property type="match status" value="2"/>
</dbReference>
<reference evidence="5" key="1">
    <citation type="submission" date="2017-12" db="EMBL/GenBank/DDBJ databases">
        <title>Gene loss provides genomic basis for host adaptation in cereal stripe rust fungi.</title>
        <authorList>
            <person name="Xia C."/>
        </authorList>
    </citation>
    <scope>NUCLEOTIDE SEQUENCE [LARGE SCALE GENOMIC DNA]</scope>
    <source>
        <strain evidence="5">93-210</strain>
    </source>
</reference>
<name>A0A2S4V3A2_9BASI</name>
<dbReference type="PANTHER" id="PTHR48025:SF1">
    <property type="entry name" value="RRM DOMAIN-CONTAINING PROTEIN"/>
    <property type="match status" value="1"/>
</dbReference>
<dbReference type="SMART" id="SM00360">
    <property type="entry name" value="RRM"/>
    <property type="match status" value="2"/>
</dbReference>
<comment type="caution">
    <text evidence="5">The sequence shown here is derived from an EMBL/GenBank/DDBJ whole genome shotgun (WGS) entry which is preliminary data.</text>
</comment>
<feature type="domain" description="RRM" evidence="4">
    <location>
        <begin position="62"/>
        <end position="141"/>
    </location>
</feature>
<feature type="domain" description="RRM" evidence="4">
    <location>
        <begin position="299"/>
        <end position="379"/>
    </location>
</feature>
<dbReference type="Gene3D" id="3.30.70.330">
    <property type="match status" value="2"/>
</dbReference>
<sequence length="411" mass="45315">MVNSEQRGRKPKLAQTQDKMTTDIVKDPAAAPTANGTDGVAAITEALEVTTIQELGRKVGCSTTFLSCFLSETLALRLKDDQLREVFGKHGEISDVQIIHRGTRSLGYGFVTFFTCEDPRRLWQQLTKPTSMDVPLRYTRRRSTTCCCQAAKASKARPSNGEAKSGDEDPENPTDPTVNALKAVLDELEIGDKAEPVVPLDLGAATDASTHNGEDPSSKPRSKRTRTKRPKAVPTSSDEPNAKDAPREKALQRENPVKRLLRLLPIYLKCNDVFFFFSMIYTTTTELFLSSDLGAGAYRLLFVANLPFEVTDEKLKEFFSTFKVVSAHVVCRKFGTTVGRSKGFGFVDFEDQENQLKALEELQGKEIEGRAVSIKIAVNENKKEEEENAGSTEKKSEDPTDASVPAEPTPA</sequence>
<gene>
    <name evidence="5" type="ORF">PSTT_10704</name>
</gene>
<feature type="region of interest" description="Disordered" evidence="3">
    <location>
        <begin position="381"/>
        <end position="411"/>
    </location>
</feature>
<feature type="region of interest" description="Disordered" evidence="3">
    <location>
        <begin position="204"/>
        <end position="251"/>
    </location>
</feature>
<feature type="region of interest" description="Disordered" evidence="3">
    <location>
        <begin position="149"/>
        <end position="177"/>
    </location>
</feature>
<dbReference type="PANTHER" id="PTHR48025">
    <property type="entry name" value="OS02G0815200 PROTEIN"/>
    <property type="match status" value="1"/>
</dbReference>
<evidence type="ECO:0000259" key="4">
    <source>
        <dbReference type="PROSITE" id="PS50102"/>
    </source>
</evidence>
<dbReference type="InterPro" id="IPR000504">
    <property type="entry name" value="RRM_dom"/>
</dbReference>
<evidence type="ECO:0000256" key="2">
    <source>
        <dbReference type="PROSITE-ProRule" id="PRU00176"/>
    </source>
</evidence>
<proteinExistence type="predicted"/>
<dbReference type="InterPro" id="IPR012677">
    <property type="entry name" value="Nucleotide-bd_a/b_plait_sf"/>
</dbReference>
<evidence type="ECO:0000313" key="5">
    <source>
        <dbReference type="EMBL" id="POW04016.1"/>
    </source>
</evidence>
<accession>A0A2S4V3A2</accession>
<dbReference type="InterPro" id="IPR050502">
    <property type="entry name" value="Euk_RNA-bind_prot"/>
</dbReference>
<keyword evidence="1 2" id="KW-0694">RNA-binding</keyword>
<feature type="compositionally biased region" description="Basic and acidic residues" evidence="3">
    <location>
        <begin position="240"/>
        <end position="251"/>
    </location>
</feature>
<organism evidence="5 6">
    <name type="scientific">Puccinia striiformis</name>
    <dbReference type="NCBI Taxonomy" id="27350"/>
    <lineage>
        <taxon>Eukaryota</taxon>
        <taxon>Fungi</taxon>
        <taxon>Dikarya</taxon>
        <taxon>Basidiomycota</taxon>
        <taxon>Pucciniomycotina</taxon>
        <taxon>Pucciniomycetes</taxon>
        <taxon>Pucciniales</taxon>
        <taxon>Pucciniaceae</taxon>
        <taxon>Puccinia</taxon>
    </lineage>
</organism>
<protein>
    <recommendedName>
        <fullName evidence="4">RRM domain-containing protein</fullName>
    </recommendedName>
</protein>
<keyword evidence="6" id="KW-1185">Reference proteome</keyword>
<dbReference type="VEuPathDB" id="FungiDB:PSHT_06909"/>
<evidence type="ECO:0000256" key="3">
    <source>
        <dbReference type="SAM" id="MobiDB-lite"/>
    </source>
</evidence>
<dbReference type="AlphaFoldDB" id="A0A2S4V3A2"/>
<dbReference type="GO" id="GO:0003729">
    <property type="term" value="F:mRNA binding"/>
    <property type="evidence" value="ECO:0007669"/>
    <property type="project" value="TreeGrafter"/>
</dbReference>
<evidence type="ECO:0000313" key="6">
    <source>
        <dbReference type="Proteomes" id="UP000239156"/>
    </source>
</evidence>
<dbReference type="VEuPathDB" id="FungiDB:PSTT_10704"/>
<feature type="compositionally biased region" description="Basic residues" evidence="3">
    <location>
        <begin position="220"/>
        <end position="231"/>
    </location>
</feature>